<dbReference type="Pfam" id="PF00005">
    <property type="entry name" value="ABC_tran"/>
    <property type="match status" value="1"/>
</dbReference>
<feature type="region of interest" description="Disordered" evidence="5">
    <location>
        <begin position="145"/>
        <end position="173"/>
    </location>
</feature>
<keyword evidence="2" id="KW-0812">Transmembrane</keyword>
<dbReference type="GO" id="GO:0015421">
    <property type="term" value="F:ABC-type oligopeptide transporter activity"/>
    <property type="evidence" value="ECO:0007669"/>
    <property type="project" value="TreeGrafter"/>
</dbReference>
<dbReference type="GO" id="GO:0016887">
    <property type="term" value="F:ATP hydrolysis activity"/>
    <property type="evidence" value="ECO:0007669"/>
    <property type="project" value="InterPro"/>
</dbReference>
<dbReference type="PANTHER" id="PTHR43394:SF1">
    <property type="entry name" value="ATP-BINDING CASSETTE SUB-FAMILY B MEMBER 10, MITOCHONDRIAL"/>
    <property type="match status" value="1"/>
</dbReference>
<protein>
    <submittedName>
        <fullName evidence="7">Multidrug resistance protein ABC Superfamily</fullName>
    </submittedName>
</protein>
<evidence type="ECO:0000256" key="3">
    <source>
        <dbReference type="ARBA" id="ARBA00022989"/>
    </source>
</evidence>
<dbReference type="InterPro" id="IPR036640">
    <property type="entry name" value="ABC1_TM_sf"/>
</dbReference>
<evidence type="ECO:0000256" key="2">
    <source>
        <dbReference type="ARBA" id="ARBA00022692"/>
    </source>
</evidence>
<dbReference type="InterPro" id="IPR039421">
    <property type="entry name" value="Type_1_exporter"/>
</dbReference>
<feature type="non-terminal residue" evidence="7">
    <location>
        <position position="262"/>
    </location>
</feature>
<dbReference type="InterPro" id="IPR003439">
    <property type="entry name" value="ABC_transporter-like_ATP-bd"/>
</dbReference>
<evidence type="ECO:0000256" key="4">
    <source>
        <dbReference type="ARBA" id="ARBA00023136"/>
    </source>
</evidence>
<evidence type="ECO:0000313" key="7">
    <source>
        <dbReference type="EMBL" id="POM65030.1"/>
    </source>
</evidence>
<dbReference type="GO" id="GO:0005743">
    <property type="term" value="C:mitochondrial inner membrane"/>
    <property type="evidence" value="ECO:0007669"/>
    <property type="project" value="TreeGrafter"/>
</dbReference>
<keyword evidence="3" id="KW-1133">Transmembrane helix</keyword>
<evidence type="ECO:0000256" key="1">
    <source>
        <dbReference type="ARBA" id="ARBA00004141"/>
    </source>
</evidence>
<evidence type="ECO:0000313" key="8">
    <source>
        <dbReference type="Proteomes" id="UP000237271"/>
    </source>
</evidence>
<name>A0A2P4XHK4_9STRA</name>
<dbReference type="InterPro" id="IPR027417">
    <property type="entry name" value="P-loop_NTPase"/>
</dbReference>
<dbReference type="OrthoDB" id="6500128at2759"/>
<comment type="caution">
    <text evidence="7">The sequence shown here is derived from an EMBL/GenBank/DDBJ whole genome shotgun (WGS) entry which is preliminary data.</text>
</comment>
<comment type="subcellular location">
    <subcellularLocation>
        <location evidence="1">Membrane</location>
        <topology evidence="1">Multi-pass membrane protein</topology>
    </subcellularLocation>
</comment>
<sequence>MANAHSFIMSLPQNYDTLVGEKGISLSGGQKQRVAIARAIIREPKILVLDEATSALDAESEQVVQNALNDLMDKTSMTTLAIAHRLSTIRHADKIVVLTEGHVVEEGPHDELIELEHGIYRSLYTIQETKAQEEAEAVESVLAEVEADRRQQKDETNESLRRKESNRSIRSDGSRYSARVSAFDPDDSVVKTDIPRRFTVWDANALSKPERRYLIMGMVGSAINGASFPASAVLISQLVAIMTLDYANYKEYDDRSYLSSLP</sequence>
<dbReference type="GO" id="GO:0090374">
    <property type="term" value="P:oligopeptide export from mitochondrion"/>
    <property type="evidence" value="ECO:0007669"/>
    <property type="project" value="TreeGrafter"/>
</dbReference>
<feature type="domain" description="ABC transporter" evidence="6">
    <location>
        <begin position="13"/>
        <end position="54"/>
    </location>
</feature>
<keyword evidence="4" id="KW-0472">Membrane</keyword>
<accession>A0A2P4XHK4</accession>
<keyword evidence="8" id="KW-1185">Reference proteome</keyword>
<proteinExistence type="predicted"/>
<reference evidence="7 8" key="1">
    <citation type="journal article" date="2017" name="Genome Biol. Evol.">
        <title>Phytophthora megakarya and P. palmivora, closely related causal agents of cacao black pod rot, underwent increases in genome sizes and gene numbers by different mechanisms.</title>
        <authorList>
            <person name="Ali S.S."/>
            <person name="Shao J."/>
            <person name="Lary D.J."/>
            <person name="Kronmiller B."/>
            <person name="Shen D."/>
            <person name="Strem M.D."/>
            <person name="Amoako-Attah I."/>
            <person name="Akrofi A.Y."/>
            <person name="Begoude B.A."/>
            <person name="Ten Hoopen G.M."/>
            <person name="Coulibaly K."/>
            <person name="Kebe B.I."/>
            <person name="Melnick R.L."/>
            <person name="Guiltinan M.J."/>
            <person name="Tyler B.M."/>
            <person name="Meinhardt L.W."/>
            <person name="Bailey B.A."/>
        </authorList>
    </citation>
    <scope>NUCLEOTIDE SEQUENCE [LARGE SCALE GENOMIC DNA]</scope>
    <source>
        <strain evidence="8">sbr112.9</strain>
    </source>
</reference>
<dbReference type="Proteomes" id="UP000237271">
    <property type="component" value="Unassembled WGS sequence"/>
</dbReference>
<evidence type="ECO:0000256" key="5">
    <source>
        <dbReference type="SAM" id="MobiDB-lite"/>
    </source>
</evidence>
<feature type="compositionally biased region" description="Basic and acidic residues" evidence="5">
    <location>
        <begin position="146"/>
        <end position="173"/>
    </location>
</feature>
<dbReference type="Gene3D" id="1.20.1560.10">
    <property type="entry name" value="ABC transporter type 1, transmembrane domain"/>
    <property type="match status" value="1"/>
</dbReference>
<dbReference type="EMBL" id="NCKW01010716">
    <property type="protein sequence ID" value="POM65030.1"/>
    <property type="molecule type" value="Genomic_DNA"/>
</dbReference>
<dbReference type="PANTHER" id="PTHR43394">
    <property type="entry name" value="ATP-DEPENDENT PERMEASE MDL1, MITOCHONDRIAL"/>
    <property type="match status" value="1"/>
</dbReference>
<dbReference type="GO" id="GO:0005524">
    <property type="term" value="F:ATP binding"/>
    <property type="evidence" value="ECO:0007669"/>
    <property type="project" value="InterPro"/>
</dbReference>
<dbReference type="Gene3D" id="3.40.50.300">
    <property type="entry name" value="P-loop containing nucleotide triphosphate hydrolases"/>
    <property type="match status" value="1"/>
</dbReference>
<organism evidence="7 8">
    <name type="scientific">Phytophthora palmivora</name>
    <dbReference type="NCBI Taxonomy" id="4796"/>
    <lineage>
        <taxon>Eukaryota</taxon>
        <taxon>Sar</taxon>
        <taxon>Stramenopiles</taxon>
        <taxon>Oomycota</taxon>
        <taxon>Peronosporomycetes</taxon>
        <taxon>Peronosporales</taxon>
        <taxon>Peronosporaceae</taxon>
        <taxon>Phytophthora</taxon>
    </lineage>
</organism>
<gene>
    <name evidence="7" type="ORF">PHPALM_19342</name>
</gene>
<dbReference type="AlphaFoldDB" id="A0A2P4XHK4"/>
<evidence type="ECO:0000259" key="6">
    <source>
        <dbReference type="Pfam" id="PF00005"/>
    </source>
</evidence>
<dbReference type="SUPFAM" id="SSF52540">
    <property type="entry name" value="P-loop containing nucleoside triphosphate hydrolases"/>
    <property type="match status" value="1"/>
</dbReference>